<protein>
    <recommendedName>
        <fullName evidence="3">Thiol-disulfide oxidoreductase</fullName>
    </recommendedName>
</protein>
<dbReference type="PANTHER" id="PTHR33639:SF2">
    <property type="entry name" value="DUF393 DOMAIN-CONTAINING PROTEIN"/>
    <property type="match status" value="1"/>
</dbReference>
<dbReference type="AlphaFoldDB" id="A0A0E4A060"/>
<evidence type="ECO:0000313" key="1">
    <source>
        <dbReference type="EMBL" id="AKD58525.1"/>
    </source>
</evidence>
<dbReference type="PANTHER" id="PTHR33639">
    <property type="entry name" value="THIOL-DISULFIDE OXIDOREDUCTASE DCC"/>
    <property type="match status" value="1"/>
</dbReference>
<dbReference type="KEGG" id="srd:SD10_13940"/>
<dbReference type="STRING" id="1379870.SD10_13940"/>
<proteinExistence type="predicted"/>
<dbReference type="Proteomes" id="UP000033054">
    <property type="component" value="Chromosome"/>
</dbReference>
<dbReference type="InterPro" id="IPR007263">
    <property type="entry name" value="DCC1-like"/>
</dbReference>
<dbReference type="GO" id="GO:0015035">
    <property type="term" value="F:protein-disulfide reductase activity"/>
    <property type="evidence" value="ECO:0007669"/>
    <property type="project" value="InterPro"/>
</dbReference>
<dbReference type="EMBL" id="CP010429">
    <property type="protein sequence ID" value="AKD58525.1"/>
    <property type="molecule type" value="Genomic_DNA"/>
</dbReference>
<reference evidence="1 2" key="1">
    <citation type="journal article" date="2014" name="Curr. Microbiol.">
        <title>Spirosoma radiotolerans sp. nov., a gamma-radiation-resistant bacterium isolated from gamma ray-irradiated soil.</title>
        <authorList>
            <person name="Lee J.J."/>
            <person name="Srinivasan S."/>
            <person name="Lim S."/>
            <person name="Joe M."/>
            <person name="Im S."/>
            <person name="Bae S.I."/>
            <person name="Park K.R."/>
            <person name="Han J.H."/>
            <person name="Park S.H."/>
            <person name="Joo B.M."/>
            <person name="Park S.J."/>
            <person name="Kim M.K."/>
        </authorList>
    </citation>
    <scope>NUCLEOTIDE SEQUENCE [LARGE SCALE GENOMIC DNA]</scope>
    <source>
        <strain evidence="1 2">DG5A</strain>
    </source>
</reference>
<gene>
    <name evidence="1" type="ORF">SD10_13940</name>
</gene>
<dbReference type="InterPro" id="IPR052927">
    <property type="entry name" value="DCC_oxidoreductase"/>
</dbReference>
<evidence type="ECO:0000313" key="2">
    <source>
        <dbReference type="Proteomes" id="UP000033054"/>
    </source>
</evidence>
<keyword evidence="2" id="KW-1185">Reference proteome</keyword>
<dbReference type="PATRIC" id="fig|1379870.5.peg.3032"/>
<dbReference type="OrthoDB" id="9785438at2"/>
<accession>A0A0E4A060</accession>
<sequence length="133" mass="15211">MTNAIIVFDGVCGVCNAYVQFVIRRDPGGYFSFVSAQSTRGQQLRATGGDILADSIVLIEGNTTYIQSEAIFRIGRRLTAPWRWIWWFRWLPRTPLDVLYAKFAQNRHRFGSPTSCQLLTPDQQNRLLIADNQ</sequence>
<dbReference type="Pfam" id="PF04134">
    <property type="entry name" value="DCC1-like"/>
    <property type="match status" value="1"/>
</dbReference>
<organism evidence="1 2">
    <name type="scientific">Spirosoma radiotolerans</name>
    <dbReference type="NCBI Taxonomy" id="1379870"/>
    <lineage>
        <taxon>Bacteria</taxon>
        <taxon>Pseudomonadati</taxon>
        <taxon>Bacteroidota</taxon>
        <taxon>Cytophagia</taxon>
        <taxon>Cytophagales</taxon>
        <taxon>Cytophagaceae</taxon>
        <taxon>Spirosoma</taxon>
    </lineage>
</organism>
<name>A0A0E4A060_9BACT</name>
<dbReference type="RefSeq" id="WP_046579517.1">
    <property type="nucleotide sequence ID" value="NZ_CP010429.1"/>
</dbReference>
<dbReference type="HOGENOM" id="CLU_092206_2_1_10"/>
<evidence type="ECO:0008006" key="3">
    <source>
        <dbReference type="Google" id="ProtNLM"/>
    </source>
</evidence>